<evidence type="ECO:0000313" key="14">
    <source>
        <dbReference type="Proteomes" id="UP000000305"/>
    </source>
</evidence>
<dbReference type="STRING" id="6669.E9G2H3"/>
<dbReference type="Pfam" id="PF00293">
    <property type="entry name" value="NUDIX"/>
    <property type="match status" value="1"/>
</dbReference>
<dbReference type="FunFam" id="3.90.79.10:FF:000003">
    <property type="entry name" value="M7GpppN-mRNA hydrolase isoform 2"/>
    <property type="match status" value="1"/>
</dbReference>
<dbReference type="Gene3D" id="1.10.10.1050">
    <property type="entry name" value="Dcp2, box A domain"/>
    <property type="match status" value="1"/>
</dbReference>
<keyword evidence="8" id="KW-0464">Manganese</keyword>
<dbReference type="OrthoDB" id="18996at2759"/>
<dbReference type="PROSITE" id="PS00893">
    <property type="entry name" value="NUDIX_BOX"/>
    <property type="match status" value="1"/>
</dbReference>
<dbReference type="GO" id="GO:0000290">
    <property type="term" value="P:deadenylation-dependent decapping of nuclear-transcribed mRNA"/>
    <property type="evidence" value="ECO:0000318"/>
    <property type="project" value="GO_Central"/>
</dbReference>
<evidence type="ECO:0000256" key="10">
    <source>
        <dbReference type="ARBA" id="ARBA00078183"/>
    </source>
</evidence>
<proteinExistence type="inferred from homology"/>
<gene>
    <name evidence="13" type="ORF">DAPPUDRAFT_222252</name>
</gene>
<dbReference type="InterPro" id="IPR000086">
    <property type="entry name" value="NUDIX_hydrolase_dom"/>
</dbReference>
<dbReference type="GO" id="GO:0005737">
    <property type="term" value="C:cytoplasm"/>
    <property type="evidence" value="ECO:0000318"/>
    <property type="project" value="GO_Central"/>
</dbReference>
<dbReference type="CDD" id="cd03672">
    <property type="entry name" value="NUDIX_Dcp2p_Nudt20"/>
    <property type="match status" value="1"/>
</dbReference>
<dbReference type="GO" id="GO:0030145">
    <property type="term" value="F:manganese ion binding"/>
    <property type="evidence" value="ECO:0007669"/>
    <property type="project" value="InterPro"/>
</dbReference>
<organism evidence="13 14">
    <name type="scientific">Daphnia pulex</name>
    <name type="common">Water flea</name>
    <dbReference type="NCBI Taxonomy" id="6669"/>
    <lineage>
        <taxon>Eukaryota</taxon>
        <taxon>Metazoa</taxon>
        <taxon>Ecdysozoa</taxon>
        <taxon>Arthropoda</taxon>
        <taxon>Crustacea</taxon>
        <taxon>Branchiopoda</taxon>
        <taxon>Diplostraca</taxon>
        <taxon>Cladocera</taxon>
        <taxon>Anomopoda</taxon>
        <taxon>Daphniidae</taxon>
        <taxon>Daphnia</taxon>
    </lineage>
</organism>
<reference evidence="13 14" key="1">
    <citation type="journal article" date="2011" name="Science">
        <title>The ecoresponsive genome of Daphnia pulex.</title>
        <authorList>
            <person name="Colbourne J.K."/>
            <person name="Pfrender M.E."/>
            <person name="Gilbert D."/>
            <person name="Thomas W.K."/>
            <person name="Tucker A."/>
            <person name="Oakley T.H."/>
            <person name="Tokishita S."/>
            <person name="Aerts A."/>
            <person name="Arnold G.J."/>
            <person name="Basu M.K."/>
            <person name="Bauer D.J."/>
            <person name="Caceres C.E."/>
            <person name="Carmel L."/>
            <person name="Casola C."/>
            <person name="Choi J.H."/>
            <person name="Detter J.C."/>
            <person name="Dong Q."/>
            <person name="Dusheyko S."/>
            <person name="Eads B.D."/>
            <person name="Frohlich T."/>
            <person name="Geiler-Samerotte K.A."/>
            <person name="Gerlach D."/>
            <person name="Hatcher P."/>
            <person name="Jogdeo S."/>
            <person name="Krijgsveld J."/>
            <person name="Kriventseva E.V."/>
            <person name="Kultz D."/>
            <person name="Laforsch C."/>
            <person name="Lindquist E."/>
            <person name="Lopez J."/>
            <person name="Manak J.R."/>
            <person name="Muller J."/>
            <person name="Pangilinan J."/>
            <person name="Patwardhan R.P."/>
            <person name="Pitluck S."/>
            <person name="Pritham E.J."/>
            <person name="Rechtsteiner A."/>
            <person name="Rho M."/>
            <person name="Rogozin I.B."/>
            <person name="Sakarya O."/>
            <person name="Salamov A."/>
            <person name="Schaack S."/>
            <person name="Shapiro H."/>
            <person name="Shiga Y."/>
            <person name="Skalitzky C."/>
            <person name="Smith Z."/>
            <person name="Souvorov A."/>
            <person name="Sung W."/>
            <person name="Tang Z."/>
            <person name="Tsuchiya D."/>
            <person name="Tu H."/>
            <person name="Vos H."/>
            <person name="Wang M."/>
            <person name="Wolf Y.I."/>
            <person name="Yamagata H."/>
            <person name="Yamada T."/>
            <person name="Ye Y."/>
            <person name="Shaw J.R."/>
            <person name="Andrews J."/>
            <person name="Crease T.J."/>
            <person name="Tang H."/>
            <person name="Lucas S.M."/>
            <person name="Robertson H.M."/>
            <person name="Bork P."/>
            <person name="Koonin E.V."/>
            <person name="Zdobnov E.M."/>
            <person name="Grigoriev I.V."/>
            <person name="Lynch M."/>
            <person name="Boore J.L."/>
        </authorList>
    </citation>
    <scope>NUCLEOTIDE SEQUENCE [LARGE SCALE GENOMIC DNA]</scope>
</reference>
<accession>E9G2H3</accession>
<name>E9G2H3_DAPPU</name>
<dbReference type="KEGG" id="dpx:DAPPUDRAFT_222252"/>
<feature type="compositionally biased region" description="Polar residues" evidence="11">
    <location>
        <begin position="358"/>
        <end position="369"/>
    </location>
</feature>
<dbReference type="PhylomeDB" id="E9G2H3"/>
<sequence>MSVPLQTPSKNVEQWNWAQMYKIPPDILDDLCSRFIVNVPEEERKDLVRLFFQIELAHWFYIDFYCSEENSTRKQCNIKEFSANIFKHLSFLHKYIPNFERHLEQFREYKQAVPTFGAILLNEELTHVLLVQGFWSKSSWGFPKGKVNEGEDPARCAVREVLEETGFDISHLISVKEFLETTVNDQLTRLYIIPGVPHETKFIPRTRNDIRALQWFPIADLPNSKKDAMTKVRLGIGSSSFFMVFPFVRLIRNWVSCRITYKQQQSGNGNNRRTKQRRKSLEEQSITGILQRLPKPSSEDDAIKGASAANAEMFYQRLSKSAAHPSSSASTQIPQGGFSVKKGKTPSRRQLFTDKTQKPGTPQGGISSTASTAVIGDTYNSLKQTCYVAPSWLNFKLNMAPILACFD</sequence>
<feature type="region of interest" description="Disordered" evidence="11">
    <location>
        <begin position="263"/>
        <end position="288"/>
    </location>
</feature>
<evidence type="ECO:0000313" key="13">
    <source>
        <dbReference type="EMBL" id="EFX86250.1"/>
    </source>
</evidence>
<evidence type="ECO:0000256" key="7">
    <source>
        <dbReference type="ARBA" id="ARBA00022884"/>
    </source>
</evidence>
<evidence type="ECO:0000256" key="5">
    <source>
        <dbReference type="ARBA" id="ARBA00022723"/>
    </source>
</evidence>
<dbReference type="InParanoid" id="E9G2H3"/>
<dbReference type="SUPFAM" id="SSF55811">
    <property type="entry name" value="Nudix"/>
    <property type="match status" value="1"/>
</dbReference>
<dbReference type="GO" id="GO:0003723">
    <property type="term" value="F:RNA binding"/>
    <property type="evidence" value="ECO:0007669"/>
    <property type="project" value="UniProtKB-KW"/>
</dbReference>
<dbReference type="EMBL" id="GL732530">
    <property type="protein sequence ID" value="EFX86250.1"/>
    <property type="molecule type" value="Genomic_DNA"/>
</dbReference>
<evidence type="ECO:0000256" key="8">
    <source>
        <dbReference type="ARBA" id="ARBA00023211"/>
    </source>
</evidence>
<dbReference type="InterPro" id="IPR036189">
    <property type="entry name" value="DCP2_BoxA_sf"/>
</dbReference>
<protein>
    <recommendedName>
        <fullName evidence="10">mRNA-decapping enzyme 2</fullName>
    </recommendedName>
</protein>
<feature type="domain" description="Nudix hydrolase" evidence="12">
    <location>
        <begin position="111"/>
        <end position="240"/>
    </location>
</feature>
<evidence type="ECO:0000256" key="3">
    <source>
        <dbReference type="ARBA" id="ARBA00005279"/>
    </source>
</evidence>
<dbReference type="PANTHER" id="PTHR23114:SF17">
    <property type="entry name" value="M7GPPPN-MRNA HYDROLASE"/>
    <property type="match status" value="1"/>
</dbReference>
<dbReference type="Gene3D" id="3.90.79.10">
    <property type="entry name" value="Nucleoside Triphosphate Pyrophosphohydrolase"/>
    <property type="match status" value="1"/>
</dbReference>
<dbReference type="eggNOG" id="KOG2937">
    <property type="taxonomic scope" value="Eukaryota"/>
</dbReference>
<comment type="similarity">
    <text evidence="3">Belongs to the Nudix hydrolase family. DCP2 subfamily.</text>
</comment>
<evidence type="ECO:0000256" key="6">
    <source>
        <dbReference type="ARBA" id="ARBA00022801"/>
    </source>
</evidence>
<dbReference type="GO" id="GO:0000932">
    <property type="term" value="C:P-body"/>
    <property type="evidence" value="ECO:0000318"/>
    <property type="project" value="GO_Central"/>
</dbReference>
<keyword evidence="14" id="KW-1185">Reference proteome</keyword>
<dbReference type="InterPro" id="IPR020084">
    <property type="entry name" value="NUDIX_hydrolase_CS"/>
</dbReference>
<dbReference type="InterPro" id="IPR044099">
    <property type="entry name" value="Dcp2_NUDIX"/>
</dbReference>
<evidence type="ECO:0000259" key="12">
    <source>
        <dbReference type="PROSITE" id="PS51462"/>
    </source>
</evidence>
<keyword evidence="6" id="KW-0378">Hydrolase</keyword>
<dbReference type="SUPFAM" id="SSF140586">
    <property type="entry name" value="Dcp2 domain-like"/>
    <property type="match status" value="1"/>
</dbReference>
<dbReference type="InterPro" id="IPR007722">
    <property type="entry name" value="DCP2_BoxA"/>
</dbReference>
<keyword evidence="5" id="KW-0479">Metal-binding</keyword>
<keyword evidence="4" id="KW-0963">Cytoplasm</keyword>
<dbReference type="SMART" id="SM01125">
    <property type="entry name" value="DCP2"/>
    <property type="match status" value="1"/>
</dbReference>
<feature type="region of interest" description="Disordered" evidence="11">
    <location>
        <begin position="322"/>
        <end position="369"/>
    </location>
</feature>
<dbReference type="GO" id="GO:0140933">
    <property type="term" value="F:5'-(N(7)-methylguanosine 5'-triphospho)-[mRNA] hydrolase activity"/>
    <property type="evidence" value="ECO:0007669"/>
    <property type="project" value="UniProtKB-EC"/>
</dbReference>
<dbReference type="Pfam" id="PF05026">
    <property type="entry name" value="DCP2"/>
    <property type="match status" value="1"/>
</dbReference>
<evidence type="ECO:0000256" key="9">
    <source>
        <dbReference type="ARBA" id="ARBA00047661"/>
    </source>
</evidence>
<dbReference type="GO" id="GO:0000184">
    <property type="term" value="P:nuclear-transcribed mRNA catabolic process, nonsense-mediated decay"/>
    <property type="evidence" value="ECO:0007669"/>
    <property type="project" value="InterPro"/>
</dbReference>
<dbReference type="PANTHER" id="PTHR23114">
    <property type="entry name" value="M7GPPPN-MRNA HYDROLASE"/>
    <property type="match status" value="1"/>
</dbReference>
<evidence type="ECO:0000256" key="11">
    <source>
        <dbReference type="SAM" id="MobiDB-lite"/>
    </source>
</evidence>
<dbReference type="InterPro" id="IPR015797">
    <property type="entry name" value="NUDIX_hydrolase-like_dom_sf"/>
</dbReference>
<evidence type="ECO:0000256" key="4">
    <source>
        <dbReference type="ARBA" id="ARBA00022490"/>
    </source>
</evidence>
<evidence type="ECO:0000256" key="1">
    <source>
        <dbReference type="ARBA" id="ARBA00001936"/>
    </source>
</evidence>
<comment type="catalytic activity">
    <reaction evidence="9">
        <text>a 5'-end (N(7)-methyl 5'-triphosphoguanosine)-ribonucleoside in mRNA + H2O = N(7)-methyl-GDP + a 5'-end phospho-ribonucleoside in mRNA + 2 H(+)</text>
        <dbReference type="Rhea" id="RHEA:67484"/>
        <dbReference type="Rhea" id="RHEA-COMP:15692"/>
        <dbReference type="Rhea" id="RHEA-COMP:17167"/>
        <dbReference type="ChEBI" id="CHEBI:15377"/>
        <dbReference type="ChEBI" id="CHEBI:15378"/>
        <dbReference type="ChEBI" id="CHEBI:63714"/>
        <dbReference type="ChEBI" id="CHEBI:138282"/>
        <dbReference type="ChEBI" id="CHEBI:156461"/>
        <dbReference type="EC" id="3.6.1.62"/>
    </reaction>
    <physiologicalReaction direction="left-to-right" evidence="9">
        <dbReference type="Rhea" id="RHEA:67485"/>
    </physiologicalReaction>
</comment>
<dbReference type="PROSITE" id="PS51462">
    <property type="entry name" value="NUDIX"/>
    <property type="match status" value="1"/>
</dbReference>
<keyword evidence="7" id="KW-0694">RNA-binding</keyword>
<comment type="subcellular location">
    <subcellularLocation>
        <location evidence="2">Cytoplasm</location>
    </subcellularLocation>
</comment>
<comment type="cofactor">
    <cofactor evidence="1">
        <name>Mn(2+)</name>
        <dbReference type="ChEBI" id="CHEBI:29035"/>
    </cofactor>
</comment>
<dbReference type="Proteomes" id="UP000000305">
    <property type="component" value="Unassembled WGS sequence"/>
</dbReference>
<dbReference type="AlphaFoldDB" id="E9G2H3"/>
<dbReference type="HOGENOM" id="CLU_008108_0_1_1"/>
<evidence type="ECO:0000256" key="2">
    <source>
        <dbReference type="ARBA" id="ARBA00004496"/>
    </source>
</evidence>
<dbReference type="OMA" id="FWTKSSW"/>